<reference evidence="1" key="1">
    <citation type="journal article" date="2022" name="bioRxiv">
        <title>Sequencing and chromosome-scale assembly of the giantPleurodeles waltlgenome.</title>
        <authorList>
            <person name="Brown T."/>
            <person name="Elewa A."/>
            <person name="Iarovenko S."/>
            <person name="Subramanian E."/>
            <person name="Araus A.J."/>
            <person name="Petzold A."/>
            <person name="Susuki M."/>
            <person name="Suzuki K.-i.T."/>
            <person name="Hayashi T."/>
            <person name="Toyoda A."/>
            <person name="Oliveira C."/>
            <person name="Osipova E."/>
            <person name="Leigh N.D."/>
            <person name="Simon A."/>
            <person name="Yun M.H."/>
        </authorList>
    </citation>
    <scope>NUCLEOTIDE SEQUENCE</scope>
    <source>
        <strain evidence="1">20211129_DDA</strain>
        <tissue evidence="1">Liver</tissue>
    </source>
</reference>
<protein>
    <submittedName>
        <fullName evidence="1">Uncharacterized protein</fullName>
    </submittedName>
</protein>
<dbReference type="EMBL" id="JANPWB010000013">
    <property type="protein sequence ID" value="KAJ1105198.1"/>
    <property type="molecule type" value="Genomic_DNA"/>
</dbReference>
<dbReference type="AlphaFoldDB" id="A0AAV7MTA5"/>
<proteinExistence type="predicted"/>
<name>A0AAV7MTA5_PLEWA</name>
<organism evidence="1 2">
    <name type="scientific">Pleurodeles waltl</name>
    <name type="common">Iberian ribbed newt</name>
    <dbReference type="NCBI Taxonomy" id="8319"/>
    <lineage>
        <taxon>Eukaryota</taxon>
        <taxon>Metazoa</taxon>
        <taxon>Chordata</taxon>
        <taxon>Craniata</taxon>
        <taxon>Vertebrata</taxon>
        <taxon>Euteleostomi</taxon>
        <taxon>Amphibia</taxon>
        <taxon>Batrachia</taxon>
        <taxon>Caudata</taxon>
        <taxon>Salamandroidea</taxon>
        <taxon>Salamandridae</taxon>
        <taxon>Pleurodelinae</taxon>
        <taxon>Pleurodeles</taxon>
    </lineage>
</organism>
<evidence type="ECO:0000313" key="2">
    <source>
        <dbReference type="Proteomes" id="UP001066276"/>
    </source>
</evidence>
<comment type="caution">
    <text evidence="1">The sequence shown here is derived from an EMBL/GenBank/DDBJ whole genome shotgun (WGS) entry which is preliminary data.</text>
</comment>
<keyword evidence="2" id="KW-1185">Reference proteome</keyword>
<evidence type="ECO:0000313" key="1">
    <source>
        <dbReference type="EMBL" id="KAJ1105198.1"/>
    </source>
</evidence>
<sequence>MEHHLSTGIEHLNCITDRDSKLWHLQNKLTGLEARSHLLAFQECIKGSDIRIILMALPLTLTGQAFYTPLPDRYSVLIIWGHRDWRHEREHALSLSAYLLRDEQVRQLLTAACSHDLYAFQGHEIRIVANFSRETNKRKAFLALWPQLRKLDINVGLF</sequence>
<gene>
    <name evidence="1" type="ORF">NDU88_002606</name>
</gene>
<dbReference type="Proteomes" id="UP001066276">
    <property type="component" value="Chromosome 9"/>
</dbReference>
<accession>A0AAV7MTA5</accession>